<comment type="similarity">
    <text evidence="2">Belongs to the VirD4/TraG family.</text>
</comment>
<comment type="subcellular location">
    <subcellularLocation>
        <location evidence="1">Cell membrane</location>
        <topology evidence="1">Multi-pass membrane protein</topology>
    </subcellularLocation>
</comment>
<sequence length="243" mass="28559">MLIGTTELKFDKRNNSNVYVVGATGTGKTRLYIHTNVGQEKEKNIIVIESMKKETYYFTHQMKVEQGYQVLRLDLLSPYFHERLQELLSCHPQQKFILYIHVDIVGSTYEERGERVQNMLRIFLEQSSIQAMQVYLDEYDMYPIPHLAKVLCVTRGYQMEISIVVKYHTQLQQIHGKDVANQVLTNCDRKLFFGTNSMQDAEYFSRISGYDQMELFFLQNEILVMGAYHIPQKIPIQQVDCKY</sequence>
<accession>A0A9W3X4M8</accession>
<evidence type="ECO:0000259" key="7">
    <source>
        <dbReference type="Pfam" id="PF12696"/>
    </source>
</evidence>
<evidence type="ECO:0000256" key="6">
    <source>
        <dbReference type="ARBA" id="ARBA00023136"/>
    </source>
</evidence>
<organism evidence="8 9">
    <name type="scientific">Bacillus thuringiensis</name>
    <dbReference type="NCBI Taxonomy" id="1428"/>
    <lineage>
        <taxon>Bacteria</taxon>
        <taxon>Bacillati</taxon>
        <taxon>Bacillota</taxon>
        <taxon>Bacilli</taxon>
        <taxon>Bacillales</taxon>
        <taxon>Bacillaceae</taxon>
        <taxon>Bacillus</taxon>
        <taxon>Bacillus cereus group</taxon>
    </lineage>
</organism>
<keyword evidence="5" id="KW-1133">Transmembrane helix</keyword>
<dbReference type="Proteomes" id="UP000092743">
    <property type="component" value="Plasmid p101287"/>
</dbReference>
<dbReference type="Gene3D" id="3.40.50.300">
    <property type="entry name" value="P-loop containing nucleotide triphosphate hydrolases"/>
    <property type="match status" value="1"/>
</dbReference>
<proteinExistence type="inferred from homology"/>
<dbReference type="InterPro" id="IPR003688">
    <property type="entry name" value="TraG/VirD4"/>
</dbReference>
<evidence type="ECO:0000313" key="9">
    <source>
        <dbReference type="Proteomes" id="UP000092743"/>
    </source>
</evidence>
<keyword evidence="6" id="KW-0472">Membrane</keyword>
<reference evidence="8 9" key="1">
    <citation type="submission" date="2016-04" db="EMBL/GenBank/DDBJ databases">
        <title>High quality genome of the nematocidal Bacillus thuringiensis MYBT18246.</title>
        <authorList>
            <person name="Hollensteiner J."/>
            <person name="Poehlein A."/>
            <person name="Sproeer C."/>
            <person name="Bunk B."/>
            <person name="Rosenstiel P."/>
            <person name="Schulenburg H."/>
            <person name="Liesegang H."/>
        </authorList>
    </citation>
    <scope>NUCLEOTIDE SEQUENCE [LARGE SCALE GENOMIC DNA]</scope>
    <source>
        <strain evidence="8 9">MYBT18246</strain>
        <plasmid evidence="8 9">p101287</plasmid>
    </source>
</reference>
<dbReference type="GO" id="GO:0005886">
    <property type="term" value="C:plasma membrane"/>
    <property type="evidence" value="ECO:0007669"/>
    <property type="project" value="UniProtKB-SubCell"/>
</dbReference>
<protein>
    <recommendedName>
        <fullName evidence="7">TraD/TraG TraM recognition site domain-containing protein</fullName>
    </recommendedName>
</protein>
<gene>
    <name evidence="8" type="ORF">BT246_71190</name>
</gene>
<dbReference type="InterPro" id="IPR032689">
    <property type="entry name" value="TraG-D_C"/>
</dbReference>
<evidence type="ECO:0000256" key="3">
    <source>
        <dbReference type="ARBA" id="ARBA00022475"/>
    </source>
</evidence>
<dbReference type="CDD" id="cd01127">
    <property type="entry name" value="TrwB_TraG_TraD_VirD4"/>
    <property type="match status" value="1"/>
</dbReference>
<keyword evidence="8" id="KW-0614">Plasmid</keyword>
<dbReference type="PANTHER" id="PTHR37937">
    <property type="entry name" value="CONJUGATIVE TRANSFER: DNA TRANSPORT"/>
    <property type="match status" value="1"/>
</dbReference>
<feature type="domain" description="TraD/TraG TraM recognition site" evidence="7">
    <location>
        <begin position="133"/>
        <end position="211"/>
    </location>
</feature>
<dbReference type="RefSeq" id="WP_065487114.1">
    <property type="nucleotide sequence ID" value="NZ_CP015356.1"/>
</dbReference>
<dbReference type="Pfam" id="PF02534">
    <property type="entry name" value="T4SS-DNA_transf"/>
    <property type="match status" value="1"/>
</dbReference>
<keyword evidence="4" id="KW-0812">Transmembrane</keyword>
<evidence type="ECO:0000256" key="4">
    <source>
        <dbReference type="ARBA" id="ARBA00022692"/>
    </source>
</evidence>
<evidence type="ECO:0000256" key="1">
    <source>
        <dbReference type="ARBA" id="ARBA00004651"/>
    </source>
</evidence>
<evidence type="ECO:0000256" key="5">
    <source>
        <dbReference type="ARBA" id="ARBA00022989"/>
    </source>
</evidence>
<evidence type="ECO:0000313" key="8">
    <source>
        <dbReference type="EMBL" id="ANS52409.1"/>
    </source>
</evidence>
<dbReference type="SUPFAM" id="SSF52540">
    <property type="entry name" value="P-loop containing nucleoside triphosphate hydrolases"/>
    <property type="match status" value="1"/>
</dbReference>
<dbReference type="InterPro" id="IPR051539">
    <property type="entry name" value="T4SS-coupling_protein"/>
</dbReference>
<geneLocation type="plasmid" evidence="8 9">
    <name>p101287</name>
</geneLocation>
<name>A0A9W3X4M8_BACTU</name>
<dbReference type="EMBL" id="CP015356">
    <property type="protein sequence ID" value="ANS52409.1"/>
    <property type="molecule type" value="Genomic_DNA"/>
</dbReference>
<keyword evidence="3" id="KW-1003">Cell membrane</keyword>
<dbReference type="InterPro" id="IPR027417">
    <property type="entry name" value="P-loop_NTPase"/>
</dbReference>
<dbReference type="PANTHER" id="PTHR37937:SF1">
    <property type="entry name" value="CONJUGATIVE TRANSFER: DNA TRANSPORT"/>
    <property type="match status" value="1"/>
</dbReference>
<dbReference type="AlphaFoldDB" id="A0A9W3X4M8"/>
<evidence type="ECO:0000256" key="2">
    <source>
        <dbReference type="ARBA" id="ARBA00008806"/>
    </source>
</evidence>
<dbReference type="Pfam" id="PF12696">
    <property type="entry name" value="TraG-D_C"/>
    <property type="match status" value="1"/>
</dbReference>